<accession>U5YEP6</accession>
<dbReference type="RefSeq" id="YP_008802529.1">
    <property type="nucleotide sequence ID" value="NC_022797.1"/>
</dbReference>
<proteinExistence type="predicted"/>
<protein>
    <submittedName>
        <fullName evidence="1">Uncharacterized protein</fullName>
    </submittedName>
</protein>
<sequence>MNVLTPRCSVLFELKTHESLGAARGPFLRCGCVRHPILCAAAGRALLSSRPLYAAGPLACSPSLGEAPHLE</sequence>
<dbReference type="EMBL" id="KF060939">
    <property type="protein sequence ID" value="AGZ90182.1"/>
    <property type="molecule type" value="Genomic_DNA"/>
</dbReference>
<organism evidence="1">
    <name type="scientific">Monomastix sp. (strain OKE-1)</name>
    <dbReference type="NCBI Taxonomy" id="141716"/>
    <lineage>
        <taxon>Eukaryota</taxon>
        <taxon>Viridiplantae</taxon>
        <taxon>Chlorophyta</taxon>
        <taxon>Mamiellophyceae</taxon>
        <taxon>Monomastigales</taxon>
        <taxon>Monomastigaceae</taxon>
        <taxon>Monomastix</taxon>
    </lineage>
</organism>
<dbReference type="AlphaFoldDB" id="U5YEP6"/>
<name>U5YEP6_MONSK</name>
<gene>
    <name evidence="1" type="primary">orf71</name>
</gene>
<geneLocation type="mitochondrion" evidence="1"/>
<dbReference type="GeneID" id="17622499"/>
<reference evidence="1" key="1">
    <citation type="journal article" date="2013" name="Genome Biol. Evol.">
        <title>Tracing the evolution of streptophyte algae and their mitochondrial genome.</title>
        <authorList>
            <person name="Turmel M."/>
            <person name="Otis C."/>
            <person name="Lemieux C."/>
        </authorList>
    </citation>
    <scope>NUCLEOTIDE SEQUENCE</scope>
</reference>
<evidence type="ECO:0000313" key="1">
    <source>
        <dbReference type="EMBL" id="AGZ90182.1"/>
    </source>
</evidence>
<keyword evidence="1" id="KW-0496">Mitochondrion</keyword>